<dbReference type="OrthoDB" id="4741287at2"/>
<dbReference type="Proteomes" id="UP000192566">
    <property type="component" value="Unassembled WGS sequence"/>
</dbReference>
<gene>
    <name evidence="1" type="ORF">BST25_09915</name>
</gene>
<reference evidence="1 2" key="1">
    <citation type="submission" date="2017-02" db="EMBL/GenBank/DDBJ databases">
        <title>The new phylogeny of genus Mycobacterium.</title>
        <authorList>
            <person name="Tortoli E."/>
            <person name="Trovato A."/>
            <person name="Cirillo D.M."/>
        </authorList>
    </citation>
    <scope>NUCLEOTIDE SEQUENCE [LARGE SCALE GENOMIC DNA]</scope>
    <source>
        <strain evidence="1 2">DSM 44471</strain>
    </source>
</reference>
<name>A0A1X0DR22_MYCHE</name>
<protein>
    <submittedName>
        <fullName evidence="1">Uncharacterized protein</fullName>
    </submittedName>
</protein>
<comment type="caution">
    <text evidence="1">The sequence shown here is derived from an EMBL/GenBank/DDBJ whole genome shotgun (WGS) entry which is preliminary data.</text>
</comment>
<evidence type="ECO:0000313" key="1">
    <source>
        <dbReference type="EMBL" id="ORA74350.1"/>
    </source>
</evidence>
<dbReference type="STRING" id="53376.BST25_09915"/>
<sequence>MDGPADDAMARPELIALDPTARGRVQAQIAAKGGHCERCGAKDFDVGDALFLGFLFLDEDREAYMIALTCRNPGCAAPRTAIVLPEKDFLSDGCACGTKALWPSRAARR</sequence>
<proteinExistence type="predicted"/>
<dbReference type="AlphaFoldDB" id="A0A1X0DR22"/>
<accession>A0A1X0DR22</accession>
<evidence type="ECO:0000313" key="2">
    <source>
        <dbReference type="Proteomes" id="UP000192566"/>
    </source>
</evidence>
<keyword evidence="2" id="KW-1185">Reference proteome</keyword>
<dbReference type="EMBL" id="MVHR01000011">
    <property type="protein sequence ID" value="ORA74350.1"/>
    <property type="molecule type" value="Genomic_DNA"/>
</dbReference>
<organism evidence="1 2">
    <name type="scientific">Mycobacterium heidelbergense</name>
    <dbReference type="NCBI Taxonomy" id="53376"/>
    <lineage>
        <taxon>Bacteria</taxon>
        <taxon>Bacillati</taxon>
        <taxon>Actinomycetota</taxon>
        <taxon>Actinomycetes</taxon>
        <taxon>Mycobacteriales</taxon>
        <taxon>Mycobacteriaceae</taxon>
        <taxon>Mycobacterium</taxon>
        <taxon>Mycobacterium simiae complex</taxon>
    </lineage>
</organism>
<dbReference type="RefSeq" id="WP_083073842.1">
    <property type="nucleotide sequence ID" value="NZ_AP022615.1"/>
</dbReference>